<dbReference type="PANTHER" id="PTHR33112">
    <property type="entry name" value="DOMAIN PROTEIN, PUTATIVE-RELATED"/>
    <property type="match status" value="1"/>
</dbReference>
<dbReference type="GeneID" id="63835129"/>
<dbReference type="InterPro" id="IPR010730">
    <property type="entry name" value="HET"/>
</dbReference>
<dbReference type="OrthoDB" id="5406662at2759"/>
<reference evidence="2" key="1">
    <citation type="journal article" date="2020" name="Phytopathology">
        <title>Genome sequence of the chestnut blight fungus Cryphonectria parasitica EP155: A fundamental resource for an archetypical invasive plant pathogen.</title>
        <authorList>
            <person name="Crouch J.A."/>
            <person name="Dawe A."/>
            <person name="Aerts A."/>
            <person name="Barry K."/>
            <person name="Churchill A.C.L."/>
            <person name="Grimwood J."/>
            <person name="Hillman B."/>
            <person name="Milgroom M.G."/>
            <person name="Pangilinan J."/>
            <person name="Smith M."/>
            <person name="Salamov A."/>
            <person name="Schmutz J."/>
            <person name="Yadav J."/>
            <person name="Grigoriev I.V."/>
            <person name="Nuss D."/>
        </authorList>
    </citation>
    <scope>NUCLEOTIDE SEQUENCE</scope>
    <source>
        <strain evidence="2">EP155</strain>
    </source>
</reference>
<dbReference type="EMBL" id="MU032353">
    <property type="protein sequence ID" value="KAF3760286.1"/>
    <property type="molecule type" value="Genomic_DNA"/>
</dbReference>
<dbReference type="PANTHER" id="PTHR33112:SF12">
    <property type="entry name" value="HETEROKARYON INCOMPATIBILITY DOMAIN-CONTAINING PROTEIN"/>
    <property type="match status" value="1"/>
</dbReference>
<dbReference type="RefSeq" id="XP_040771265.1">
    <property type="nucleotide sequence ID" value="XM_040918000.1"/>
</dbReference>
<evidence type="ECO:0000313" key="2">
    <source>
        <dbReference type="EMBL" id="KAF3760286.1"/>
    </source>
</evidence>
<protein>
    <recommendedName>
        <fullName evidence="1">Heterokaryon incompatibility domain-containing protein</fullName>
    </recommendedName>
</protein>
<proteinExistence type="predicted"/>
<feature type="domain" description="Heterokaryon incompatibility" evidence="1">
    <location>
        <begin position="19"/>
        <end position="124"/>
    </location>
</feature>
<name>A0A9P4XSZ2_CRYP1</name>
<dbReference type="AlphaFoldDB" id="A0A9P4XSZ2"/>
<sequence>MLDLKHQCVVSTTFLGKEYATVRYVWGMVAFPKLIRQNVAALSRPGALNPHNPNLAVHRVVKDAMILAKSLGLRYIWVDSLCIVQDEEHDWEYMVPLMDRIYGSGVVNICAAAGQDCSAGLPGTPLNTRGAVQPVITLFEMKLLAVRAIEDVIRRSA</sequence>
<accession>A0A9P4XSZ2</accession>
<dbReference type="Pfam" id="PF06985">
    <property type="entry name" value="HET"/>
    <property type="match status" value="1"/>
</dbReference>
<evidence type="ECO:0000259" key="1">
    <source>
        <dbReference type="Pfam" id="PF06985"/>
    </source>
</evidence>
<keyword evidence="3" id="KW-1185">Reference proteome</keyword>
<organism evidence="2 3">
    <name type="scientific">Cryphonectria parasitica (strain ATCC 38755 / EP155)</name>
    <dbReference type="NCBI Taxonomy" id="660469"/>
    <lineage>
        <taxon>Eukaryota</taxon>
        <taxon>Fungi</taxon>
        <taxon>Dikarya</taxon>
        <taxon>Ascomycota</taxon>
        <taxon>Pezizomycotina</taxon>
        <taxon>Sordariomycetes</taxon>
        <taxon>Sordariomycetidae</taxon>
        <taxon>Diaporthales</taxon>
        <taxon>Cryphonectriaceae</taxon>
        <taxon>Cryphonectria-Endothia species complex</taxon>
        <taxon>Cryphonectria</taxon>
    </lineage>
</organism>
<comment type="caution">
    <text evidence="2">The sequence shown here is derived from an EMBL/GenBank/DDBJ whole genome shotgun (WGS) entry which is preliminary data.</text>
</comment>
<evidence type="ECO:0000313" key="3">
    <source>
        <dbReference type="Proteomes" id="UP000803844"/>
    </source>
</evidence>
<gene>
    <name evidence="2" type="ORF">M406DRAFT_269325</name>
</gene>
<dbReference type="Proteomes" id="UP000803844">
    <property type="component" value="Unassembled WGS sequence"/>
</dbReference>